<comment type="caution">
    <text evidence="1">The sequence shown here is derived from an EMBL/GenBank/DDBJ whole genome shotgun (WGS) entry which is preliminary data.</text>
</comment>
<accession>A0A4R6S335</accession>
<dbReference type="Gene3D" id="3.40.190.10">
    <property type="entry name" value="Periplasmic binding protein-like II"/>
    <property type="match status" value="1"/>
</dbReference>
<reference evidence="1 2" key="1">
    <citation type="submission" date="2019-03" db="EMBL/GenBank/DDBJ databases">
        <title>Genomic Encyclopedia of Type Strains, Phase IV (KMG-IV): sequencing the most valuable type-strain genomes for metagenomic binning, comparative biology and taxonomic classification.</title>
        <authorList>
            <person name="Goeker M."/>
        </authorList>
    </citation>
    <scope>NUCLEOTIDE SEQUENCE [LARGE SCALE GENOMIC DNA]</scope>
    <source>
        <strain evidence="1 2">DSM 45361</strain>
    </source>
</reference>
<dbReference type="InterPro" id="IPR006059">
    <property type="entry name" value="SBP"/>
</dbReference>
<evidence type="ECO:0000313" key="2">
    <source>
        <dbReference type="Proteomes" id="UP000295444"/>
    </source>
</evidence>
<dbReference type="PANTHER" id="PTHR43649:SF16">
    <property type="entry name" value="SUGAR-BINDING LIPOPROTEIN"/>
    <property type="match status" value="1"/>
</dbReference>
<dbReference type="PANTHER" id="PTHR43649">
    <property type="entry name" value="ARABINOSE-BINDING PROTEIN-RELATED"/>
    <property type="match status" value="1"/>
</dbReference>
<name>A0A4R6S335_LABRH</name>
<evidence type="ECO:0000313" key="1">
    <source>
        <dbReference type="EMBL" id="TDP94012.1"/>
    </source>
</evidence>
<proteinExistence type="predicted"/>
<dbReference type="SUPFAM" id="SSF53850">
    <property type="entry name" value="Periplasmic binding protein-like II"/>
    <property type="match status" value="1"/>
</dbReference>
<gene>
    <name evidence="1" type="ORF">EV186_106406</name>
</gene>
<protein>
    <submittedName>
        <fullName evidence="1">ABC-type glycerol-3-phosphate transport system substrate-binding protein</fullName>
    </submittedName>
</protein>
<dbReference type="Proteomes" id="UP000295444">
    <property type="component" value="Unassembled WGS sequence"/>
</dbReference>
<sequence>MSNIPMVSVTTKPLPDAEEGQMNSFALRRGLGLLAAAGLGLGVLAGCTSANSAGGGTDAATDGPVTISINGQPPKTQPFDRKIFDEDVAEFQKTHPNIHLEPHEGFMDPKTFSAKLAGGQLEDVFYVYFTDPSTLIARHQAADITDYVKDVPHYNDIQQPLRDVFSDGKGHYYGLPTANYTMGLLYNRKLFTQAGLDPDKPPTTWPEVQADAKKIAALGNGIVGYADYSKSNQGGWHFTAEMYSQGGQIATKNGDKWESAVNTPQGRAVLDNLHQMRWTDNSMGQKQLLELADVQQKMGAGQLGMYLAAPDNVPTVVNQFHGSYADYGLAPMPGGQGTLIGGEGYMINPKASPAKIKAGLQWLQWKFLNPDRFETNLKRYKAQGQPVGLPVPPVADIWTGAVRDKEEQLKQQYATVPVSNYKSYMDGASRLKGNIEPPQAQEIYAALDNVMQGVLTRRDADPGALLAEADNKVKSILAQVK</sequence>
<dbReference type="Pfam" id="PF01547">
    <property type="entry name" value="SBP_bac_1"/>
    <property type="match status" value="1"/>
</dbReference>
<dbReference type="EMBL" id="SNXZ01000006">
    <property type="protein sequence ID" value="TDP94012.1"/>
    <property type="molecule type" value="Genomic_DNA"/>
</dbReference>
<dbReference type="AlphaFoldDB" id="A0A4R6S335"/>
<dbReference type="InterPro" id="IPR050490">
    <property type="entry name" value="Bact_solute-bd_prot1"/>
</dbReference>
<organism evidence="1 2">
    <name type="scientific">Labedaea rhizosphaerae</name>
    <dbReference type="NCBI Taxonomy" id="598644"/>
    <lineage>
        <taxon>Bacteria</taxon>
        <taxon>Bacillati</taxon>
        <taxon>Actinomycetota</taxon>
        <taxon>Actinomycetes</taxon>
        <taxon>Pseudonocardiales</taxon>
        <taxon>Pseudonocardiaceae</taxon>
        <taxon>Labedaea</taxon>
    </lineage>
</organism>
<keyword evidence="2" id="KW-1185">Reference proteome</keyword>